<dbReference type="HOGENOM" id="CLU_1232825_0_0_2"/>
<keyword evidence="1" id="KW-0175">Coiled coil</keyword>
<organism evidence="3 4">
    <name type="scientific">Infirmifilum uzonense</name>
    <dbReference type="NCBI Taxonomy" id="1550241"/>
    <lineage>
        <taxon>Archaea</taxon>
        <taxon>Thermoproteota</taxon>
        <taxon>Thermoprotei</taxon>
        <taxon>Thermofilales</taxon>
        <taxon>Thermofilaceae</taxon>
        <taxon>Infirmifilum</taxon>
    </lineage>
</organism>
<dbReference type="RefSeq" id="WP_052884339.1">
    <property type="nucleotide sequence ID" value="NZ_CP009961.1"/>
</dbReference>
<feature type="transmembrane region" description="Helical" evidence="2">
    <location>
        <begin position="138"/>
        <end position="159"/>
    </location>
</feature>
<accession>A0A0F7FIV3</accession>
<feature type="transmembrane region" description="Helical" evidence="2">
    <location>
        <begin position="12"/>
        <end position="30"/>
    </location>
</feature>
<evidence type="ECO:0000313" key="3">
    <source>
        <dbReference type="EMBL" id="AKG38853.1"/>
    </source>
</evidence>
<dbReference type="GeneID" id="25401701"/>
<gene>
    <name evidence="3" type="ORF">MA03_05680</name>
</gene>
<evidence type="ECO:0000313" key="4">
    <source>
        <dbReference type="Proteomes" id="UP000067434"/>
    </source>
</evidence>
<keyword evidence="2" id="KW-0812">Transmembrane</keyword>
<dbReference type="Proteomes" id="UP000067434">
    <property type="component" value="Chromosome"/>
</dbReference>
<keyword evidence="2" id="KW-0472">Membrane</keyword>
<name>A0A0F7FIV3_9CREN</name>
<protein>
    <recommendedName>
        <fullName evidence="5">Phosphatidate cytidylyltransferase</fullName>
    </recommendedName>
</protein>
<feature type="transmembrane region" description="Helical" evidence="2">
    <location>
        <begin position="36"/>
        <end position="54"/>
    </location>
</feature>
<keyword evidence="2" id="KW-1133">Transmembrane helix</keyword>
<feature type="coiled-coil region" evidence="1">
    <location>
        <begin position="49"/>
        <end position="76"/>
    </location>
</feature>
<feature type="transmembrane region" description="Helical" evidence="2">
    <location>
        <begin position="171"/>
        <end position="196"/>
    </location>
</feature>
<dbReference type="AlphaFoldDB" id="A0A0F7FIV3"/>
<sequence length="229" mass="25522">MSTTWREIYRKIVHVALSLLLFAPFYFKLPPPLNPYSYYSLGLFLAAFINSVVVKKDKLTLEINALRDELHRFAESIGDIAKMPISILEEILTDFHSFVEKQLSLLERDYEKREGYVGLLYGIIGATSSLLVDPSHAFYGIVALAVVDVLASMSSLLIWNKGKTMGGEAIAFLSFAIILMSLGVPVLQSILVSAVATLSEYFSPEDNLTVPFFTTIAAFILKLPERHPL</sequence>
<dbReference type="KEGG" id="thf:MA03_05680"/>
<evidence type="ECO:0008006" key="5">
    <source>
        <dbReference type="Google" id="ProtNLM"/>
    </source>
</evidence>
<dbReference type="EMBL" id="CP009961">
    <property type="protein sequence ID" value="AKG38853.1"/>
    <property type="molecule type" value="Genomic_DNA"/>
</dbReference>
<keyword evidence="4" id="KW-1185">Reference proteome</keyword>
<dbReference type="OrthoDB" id="31565at2157"/>
<feature type="transmembrane region" description="Helical" evidence="2">
    <location>
        <begin position="115"/>
        <end position="132"/>
    </location>
</feature>
<dbReference type="STRING" id="1550241.MA03_05680"/>
<reference evidence="3 4" key="1">
    <citation type="journal article" date="2015" name="Stand. Genomic Sci.">
        <title>Complete genome sequence of and proposal of Thermofilum uzonense sp. nov. a novel hyperthermophilic crenarchaeon and emended description of the genus Thermofilum.</title>
        <authorList>
            <person name="Toshchakov S.V."/>
            <person name="Korzhenkov A.A."/>
            <person name="Samarov N.I."/>
            <person name="Mazunin I.O."/>
            <person name="Mozhey O.I."/>
            <person name="Shmyr I.S."/>
            <person name="Derbikova K.S."/>
            <person name="Taranov E.A."/>
            <person name="Dominova I.N."/>
            <person name="Bonch-Osmolovskaya E.A."/>
            <person name="Patrushev M.V."/>
            <person name="Podosokorskaya O.A."/>
            <person name="Kublanov I.V."/>
        </authorList>
    </citation>
    <scope>NUCLEOTIDE SEQUENCE [LARGE SCALE GENOMIC DNA]</scope>
    <source>
        <strain evidence="3 4">1807-2</strain>
    </source>
</reference>
<proteinExistence type="predicted"/>
<dbReference type="PATRIC" id="fig|1550241.5.peg.1188"/>
<evidence type="ECO:0000256" key="1">
    <source>
        <dbReference type="SAM" id="Coils"/>
    </source>
</evidence>
<evidence type="ECO:0000256" key="2">
    <source>
        <dbReference type="SAM" id="Phobius"/>
    </source>
</evidence>